<gene>
    <name evidence="1" type="ORF">rCG_56316</name>
</gene>
<reference evidence="2" key="1">
    <citation type="submission" date="2005-09" db="EMBL/GenBank/DDBJ databases">
        <authorList>
            <person name="Mural R.J."/>
            <person name="Li P.W."/>
            <person name="Adams M.D."/>
            <person name="Amanatides P.G."/>
            <person name="Baden-Tillson H."/>
            <person name="Barnstead M."/>
            <person name="Chin S.H."/>
            <person name="Dew I."/>
            <person name="Evans C.A."/>
            <person name="Ferriera S."/>
            <person name="Flanigan M."/>
            <person name="Fosler C."/>
            <person name="Glodek A."/>
            <person name="Gu Z."/>
            <person name="Holt R.A."/>
            <person name="Jennings D."/>
            <person name="Kraft C.L."/>
            <person name="Lu F."/>
            <person name="Nguyen T."/>
            <person name="Nusskern D.R."/>
            <person name="Pfannkoch C.M."/>
            <person name="Sitter C."/>
            <person name="Sutton G.G."/>
            <person name="Venter J.C."/>
            <person name="Wang Z."/>
            <person name="Woodage T."/>
            <person name="Zheng X.H."/>
            <person name="Zhong F."/>
        </authorList>
    </citation>
    <scope>NUCLEOTIDE SEQUENCE [LARGE SCALE GENOMIC DNA]</scope>
    <source>
        <strain>BN</strain>
        <strain evidence="2">Sprague-Dawley</strain>
    </source>
</reference>
<dbReference type="Proteomes" id="UP000234681">
    <property type="component" value="Chromosome 4"/>
</dbReference>
<evidence type="ECO:0000313" key="1">
    <source>
        <dbReference type="EMBL" id="EDL91066.1"/>
    </source>
</evidence>
<proteinExistence type="predicted"/>
<sequence length="48" mass="5490">MVRKQENLENRGKQHLVTQLNQEAFLGTKRPLSVSAPWLCLSREPASK</sequence>
<dbReference type="AlphaFoldDB" id="A6IAE8"/>
<name>A6IAE8_RAT</name>
<protein>
    <submittedName>
        <fullName evidence="1">RCG56316</fullName>
    </submittedName>
</protein>
<accession>A6IAE8</accession>
<dbReference type="EMBL" id="CH473957">
    <property type="protein sequence ID" value="EDL91066.1"/>
    <property type="molecule type" value="Genomic_DNA"/>
</dbReference>
<evidence type="ECO:0000313" key="2">
    <source>
        <dbReference type="Proteomes" id="UP000234681"/>
    </source>
</evidence>
<organism evidence="1 2">
    <name type="scientific">Rattus norvegicus</name>
    <name type="common">Rat</name>
    <dbReference type="NCBI Taxonomy" id="10116"/>
    <lineage>
        <taxon>Eukaryota</taxon>
        <taxon>Metazoa</taxon>
        <taxon>Chordata</taxon>
        <taxon>Craniata</taxon>
        <taxon>Vertebrata</taxon>
        <taxon>Euteleostomi</taxon>
        <taxon>Mammalia</taxon>
        <taxon>Eutheria</taxon>
        <taxon>Euarchontoglires</taxon>
        <taxon>Glires</taxon>
        <taxon>Rodentia</taxon>
        <taxon>Myomorpha</taxon>
        <taxon>Muroidea</taxon>
        <taxon>Muridae</taxon>
        <taxon>Murinae</taxon>
        <taxon>Rattus</taxon>
    </lineage>
</organism>